<dbReference type="OrthoDB" id="248120at2759"/>
<dbReference type="GO" id="GO:0005737">
    <property type="term" value="C:cytoplasm"/>
    <property type="evidence" value="ECO:0007669"/>
    <property type="project" value="TreeGrafter"/>
</dbReference>
<reference evidence="4 5" key="1">
    <citation type="submission" date="2015-05" db="EMBL/GenBank/DDBJ databases">
        <title>Distinctive expansion of gene families associated with plant cell wall degradation and secondary metabolism in the genomes of grapevine trunk pathogens.</title>
        <authorList>
            <person name="Lawrence D.P."/>
            <person name="Travadon R."/>
            <person name="Rolshausen P.E."/>
            <person name="Baumgartner K."/>
        </authorList>
    </citation>
    <scope>NUCLEOTIDE SEQUENCE [LARGE SCALE GENOMIC DNA]</scope>
    <source>
        <strain evidence="4">UCRPC4</strain>
    </source>
</reference>
<dbReference type="SUPFAM" id="SSF46579">
    <property type="entry name" value="Prefoldin"/>
    <property type="match status" value="1"/>
</dbReference>
<dbReference type="GO" id="GO:0051131">
    <property type="term" value="P:chaperone-mediated protein complex assembly"/>
    <property type="evidence" value="ECO:0007669"/>
    <property type="project" value="TreeGrafter"/>
</dbReference>
<dbReference type="GO" id="GO:0051087">
    <property type="term" value="F:protein-folding chaperone binding"/>
    <property type="evidence" value="ECO:0007669"/>
    <property type="project" value="TreeGrafter"/>
</dbReference>
<dbReference type="InterPro" id="IPR009053">
    <property type="entry name" value="Prefoldin"/>
</dbReference>
<proteinExistence type="inferred from homology"/>
<evidence type="ECO:0000313" key="5">
    <source>
        <dbReference type="Proteomes" id="UP000053317"/>
    </source>
</evidence>
<dbReference type="GO" id="GO:0051082">
    <property type="term" value="F:unfolded protein binding"/>
    <property type="evidence" value="ECO:0007669"/>
    <property type="project" value="InterPro"/>
</dbReference>
<feature type="coiled-coil region" evidence="3">
    <location>
        <begin position="2"/>
        <end position="36"/>
    </location>
</feature>
<dbReference type="InterPro" id="IPR002777">
    <property type="entry name" value="PFD_beta-like"/>
</dbReference>
<dbReference type="EMBL" id="LCWF01000070">
    <property type="protein sequence ID" value="KKY23184.1"/>
    <property type="molecule type" value="Genomic_DNA"/>
</dbReference>
<dbReference type="CDD" id="cd23161">
    <property type="entry name" value="Prefoldin_6"/>
    <property type="match status" value="1"/>
</dbReference>
<evidence type="ECO:0000256" key="1">
    <source>
        <dbReference type="ARBA" id="ARBA00008045"/>
    </source>
</evidence>
<keyword evidence="3" id="KW-0175">Coiled coil</keyword>
<evidence type="ECO:0000256" key="2">
    <source>
        <dbReference type="ARBA" id="ARBA00023186"/>
    </source>
</evidence>
<comment type="caution">
    <text evidence="4">The sequence shown here is derived from an EMBL/GenBank/DDBJ whole genome shotgun (WGS) entry which is preliminary data.</text>
</comment>
<dbReference type="Pfam" id="PF01920">
    <property type="entry name" value="Prefoldin_2"/>
    <property type="match status" value="1"/>
</dbReference>
<protein>
    <submittedName>
        <fullName evidence="4">Putative prefoldin subunit 6</fullName>
    </submittedName>
</protein>
<reference evidence="4 5" key="2">
    <citation type="submission" date="2015-05" db="EMBL/GenBank/DDBJ databases">
        <authorList>
            <person name="Morales-Cruz A."/>
            <person name="Amrine K.C."/>
            <person name="Cantu D."/>
        </authorList>
    </citation>
    <scope>NUCLEOTIDE SEQUENCE [LARGE SCALE GENOMIC DNA]</scope>
    <source>
        <strain evidence="4">UCRPC4</strain>
    </source>
</reference>
<dbReference type="PANTHER" id="PTHR21431">
    <property type="entry name" value="PREFOLDIN SUBUNIT 6"/>
    <property type="match status" value="1"/>
</dbReference>
<dbReference type="PANTHER" id="PTHR21431:SF0">
    <property type="entry name" value="PREFOLDIN SUBUNIT 6"/>
    <property type="match status" value="1"/>
</dbReference>
<dbReference type="Gene3D" id="1.10.287.370">
    <property type="match status" value="1"/>
</dbReference>
<keyword evidence="5" id="KW-1185">Reference proteome</keyword>
<dbReference type="FunFam" id="1.10.287.370:FF:000003">
    <property type="entry name" value="Prefoldin subunit 6"/>
    <property type="match status" value="1"/>
</dbReference>
<name>A0A0G2ELF6_PHACM</name>
<evidence type="ECO:0000256" key="3">
    <source>
        <dbReference type="SAM" id="Coils"/>
    </source>
</evidence>
<dbReference type="GO" id="GO:0016272">
    <property type="term" value="C:prefoldin complex"/>
    <property type="evidence" value="ECO:0007669"/>
    <property type="project" value="InterPro"/>
</dbReference>
<sequence length="123" mass="13984">MMAEEQQKLQALTEEYQKIQDDLQSTILARQKLESQQTENKSVKAEFTSLSTDSQIYKLIGPVLLKQEKNEAMMSVDGRLEFIEKEIKRIEGQIGDLQEQGEKKKLEVLKVQSGLQEQAAKAG</sequence>
<dbReference type="Proteomes" id="UP000053317">
    <property type="component" value="Unassembled WGS sequence"/>
</dbReference>
<dbReference type="GO" id="GO:0006457">
    <property type="term" value="P:protein folding"/>
    <property type="evidence" value="ECO:0007669"/>
    <property type="project" value="InterPro"/>
</dbReference>
<dbReference type="AlphaFoldDB" id="A0A0G2ELF6"/>
<keyword evidence="2" id="KW-0143">Chaperone</keyword>
<feature type="coiled-coil region" evidence="3">
    <location>
        <begin position="80"/>
        <end position="107"/>
    </location>
</feature>
<organism evidence="4 5">
    <name type="scientific">Phaeomoniella chlamydospora</name>
    <name type="common">Phaeoacremonium chlamydosporum</name>
    <dbReference type="NCBI Taxonomy" id="158046"/>
    <lineage>
        <taxon>Eukaryota</taxon>
        <taxon>Fungi</taxon>
        <taxon>Dikarya</taxon>
        <taxon>Ascomycota</taxon>
        <taxon>Pezizomycotina</taxon>
        <taxon>Eurotiomycetes</taxon>
        <taxon>Chaetothyriomycetidae</taxon>
        <taxon>Phaeomoniellales</taxon>
        <taxon>Phaeomoniellaceae</taxon>
        <taxon>Phaeomoniella</taxon>
    </lineage>
</organism>
<evidence type="ECO:0000313" key="4">
    <source>
        <dbReference type="EMBL" id="KKY23184.1"/>
    </source>
</evidence>
<gene>
    <name evidence="4" type="ORF">UCRPC4_g02969</name>
</gene>
<accession>A0A0G2ELF6</accession>
<comment type="similarity">
    <text evidence="1">Belongs to the prefoldin subunit beta family.</text>
</comment>